<accession>A0A7Z0K7I1</accession>
<name>A0A7Z0K7I1_9MICC</name>
<dbReference type="Proteomes" id="UP000535437">
    <property type="component" value="Unassembled WGS sequence"/>
</dbReference>
<keyword evidence="2" id="KW-1185">Reference proteome</keyword>
<reference evidence="1 2" key="1">
    <citation type="submission" date="2020-07" db="EMBL/GenBank/DDBJ databases">
        <title>Sequencing the genomes of 1000 actinobacteria strains.</title>
        <authorList>
            <person name="Klenk H.-P."/>
        </authorList>
    </citation>
    <scope>NUCLEOTIDE SEQUENCE [LARGE SCALE GENOMIC DNA]</scope>
    <source>
        <strain evidence="1 2">DSM 15475</strain>
    </source>
</reference>
<organism evidence="1 2">
    <name type="scientific">Nesterenkonia xinjiangensis</name>
    <dbReference type="NCBI Taxonomy" id="225327"/>
    <lineage>
        <taxon>Bacteria</taxon>
        <taxon>Bacillati</taxon>
        <taxon>Actinomycetota</taxon>
        <taxon>Actinomycetes</taxon>
        <taxon>Micrococcales</taxon>
        <taxon>Micrococcaceae</taxon>
        <taxon>Nesterenkonia</taxon>
    </lineage>
</organism>
<sequence>MVEEPTAEQPTRGESEERLVSALRGTFDVSVMNFGSYNILYAANLHARDARASGQEHHISSVHDGVSLAEHLLVGYRRQPMELVLCPVDLDDVLSRVARAAPDPAADAVPAVPLPVNLTNLAGMAAEGRQLEIAMSTGHRVVLEVHPQVSFEALPDVTLGQRHDVEDFYDFVDFFMDRLEEMNPV</sequence>
<evidence type="ECO:0000313" key="2">
    <source>
        <dbReference type="Proteomes" id="UP000535437"/>
    </source>
</evidence>
<gene>
    <name evidence="1" type="ORF">HNR09_000037</name>
</gene>
<dbReference type="AlphaFoldDB" id="A0A7Z0K7I1"/>
<protein>
    <submittedName>
        <fullName evidence="1">Uncharacterized protein</fullName>
    </submittedName>
</protein>
<dbReference type="EMBL" id="JACCFY010000001">
    <property type="protein sequence ID" value="NYJ76626.1"/>
    <property type="molecule type" value="Genomic_DNA"/>
</dbReference>
<comment type="caution">
    <text evidence="1">The sequence shown here is derived from an EMBL/GenBank/DDBJ whole genome shotgun (WGS) entry which is preliminary data.</text>
</comment>
<proteinExistence type="predicted"/>
<dbReference type="RefSeq" id="WP_179540215.1">
    <property type="nucleotide sequence ID" value="NZ_BAAALL010000003.1"/>
</dbReference>
<evidence type="ECO:0000313" key="1">
    <source>
        <dbReference type="EMBL" id="NYJ76626.1"/>
    </source>
</evidence>